<gene>
    <name evidence="1" type="ORF">GUJ93_ZPchr0011g28658</name>
</gene>
<name>A0A8J6BP89_ZIZPA</name>
<proteinExistence type="predicted"/>
<dbReference type="AlphaFoldDB" id="A0A8J6BP89"/>
<evidence type="ECO:0000313" key="1">
    <source>
        <dbReference type="EMBL" id="KAG8089171.1"/>
    </source>
</evidence>
<organism evidence="1 2">
    <name type="scientific">Zizania palustris</name>
    <name type="common">Northern wild rice</name>
    <dbReference type="NCBI Taxonomy" id="103762"/>
    <lineage>
        <taxon>Eukaryota</taxon>
        <taxon>Viridiplantae</taxon>
        <taxon>Streptophyta</taxon>
        <taxon>Embryophyta</taxon>
        <taxon>Tracheophyta</taxon>
        <taxon>Spermatophyta</taxon>
        <taxon>Magnoliopsida</taxon>
        <taxon>Liliopsida</taxon>
        <taxon>Poales</taxon>
        <taxon>Poaceae</taxon>
        <taxon>BOP clade</taxon>
        <taxon>Oryzoideae</taxon>
        <taxon>Oryzeae</taxon>
        <taxon>Zizaniinae</taxon>
        <taxon>Zizania</taxon>
    </lineage>
</organism>
<reference evidence="1" key="1">
    <citation type="journal article" date="2021" name="bioRxiv">
        <title>Whole Genome Assembly and Annotation of Northern Wild Rice, Zizania palustris L., Supports a Whole Genome Duplication in the Zizania Genus.</title>
        <authorList>
            <person name="Haas M."/>
            <person name="Kono T."/>
            <person name="Macchietto M."/>
            <person name="Millas R."/>
            <person name="McGilp L."/>
            <person name="Shao M."/>
            <person name="Duquette J."/>
            <person name="Hirsch C.N."/>
            <person name="Kimball J."/>
        </authorList>
    </citation>
    <scope>NUCLEOTIDE SEQUENCE</scope>
    <source>
        <tissue evidence="1">Fresh leaf tissue</tissue>
    </source>
</reference>
<dbReference type="Proteomes" id="UP000729402">
    <property type="component" value="Unassembled WGS sequence"/>
</dbReference>
<dbReference type="EMBL" id="JAAALK010000081">
    <property type="protein sequence ID" value="KAG8089171.1"/>
    <property type="molecule type" value="Genomic_DNA"/>
</dbReference>
<reference evidence="1" key="2">
    <citation type="submission" date="2021-02" db="EMBL/GenBank/DDBJ databases">
        <authorList>
            <person name="Kimball J.A."/>
            <person name="Haas M.W."/>
            <person name="Macchietto M."/>
            <person name="Kono T."/>
            <person name="Duquette J."/>
            <person name="Shao M."/>
        </authorList>
    </citation>
    <scope>NUCLEOTIDE SEQUENCE</scope>
    <source>
        <tissue evidence="1">Fresh leaf tissue</tissue>
    </source>
</reference>
<protein>
    <submittedName>
        <fullName evidence="1">Uncharacterized protein</fullName>
    </submittedName>
</protein>
<accession>A0A8J6BP89</accession>
<comment type="caution">
    <text evidence="1">The sequence shown here is derived from an EMBL/GenBank/DDBJ whole genome shotgun (WGS) entry which is preliminary data.</text>
</comment>
<evidence type="ECO:0000313" key="2">
    <source>
        <dbReference type="Proteomes" id="UP000729402"/>
    </source>
</evidence>
<keyword evidence="2" id="KW-1185">Reference proteome</keyword>
<sequence>MPSGHHSPPVPSLQLTAVVEEQPHIDEDPSNAGEFHGRLEDLLAEVTTTLPKALLPTPPKLSPAAVRAIHDLVMVGGGKNLLKEVNAATPSTSADRIPGA</sequence>